<name>A0A6M8HZQ1_9PROT</name>
<protein>
    <recommendedName>
        <fullName evidence="1">Segregation and condensation protein A</fullName>
    </recommendedName>
</protein>
<evidence type="ECO:0000313" key="4">
    <source>
        <dbReference type="Proteomes" id="UP000500767"/>
    </source>
</evidence>
<evidence type="ECO:0000313" key="3">
    <source>
        <dbReference type="EMBL" id="QKE93571.1"/>
    </source>
</evidence>
<dbReference type="Proteomes" id="UP000500767">
    <property type="component" value="Plasmid unnamed2"/>
</dbReference>
<reference evidence="3 4" key="1">
    <citation type="journal article" date="2014" name="World J. Microbiol. Biotechnol.">
        <title>Biodiversity and physiological characteristics of Antarctic and Arctic lichens-associated bacteria.</title>
        <authorList>
            <person name="Lee Y.M."/>
            <person name="Kim E.H."/>
            <person name="Lee H.K."/>
            <person name="Hong S.G."/>
        </authorList>
    </citation>
    <scope>NUCLEOTIDE SEQUENCE [LARGE SCALE GENOMIC DNA]</scope>
    <source>
        <strain evidence="3 4">PAMC 26569</strain>
        <plasmid evidence="3">unnamed2</plasmid>
    </source>
</reference>
<geneLocation type="plasmid" evidence="3 4">
    <name>unnamed2</name>
</geneLocation>
<dbReference type="InterPro" id="IPR003768">
    <property type="entry name" value="ScpA"/>
</dbReference>
<proteinExistence type="predicted"/>
<organism evidence="3 4">
    <name type="scientific">Lichenicola cladoniae</name>
    <dbReference type="NCBI Taxonomy" id="1484109"/>
    <lineage>
        <taxon>Bacteria</taxon>
        <taxon>Pseudomonadati</taxon>
        <taxon>Pseudomonadota</taxon>
        <taxon>Alphaproteobacteria</taxon>
        <taxon>Acetobacterales</taxon>
        <taxon>Acetobacteraceae</taxon>
        <taxon>Lichenicola</taxon>
    </lineage>
</organism>
<dbReference type="AlphaFoldDB" id="A0A6M8HZQ1"/>
<dbReference type="RefSeq" id="WP_172443578.1">
    <property type="nucleotide sequence ID" value="NZ_CP053710.1"/>
</dbReference>
<dbReference type="PANTHER" id="PTHR33969:SF2">
    <property type="entry name" value="SEGREGATION AND CONDENSATION PROTEIN A"/>
    <property type="match status" value="1"/>
</dbReference>
<evidence type="ECO:0000256" key="2">
    <source>
        <dbReference type="SAM" id="MobiDB-lite"/>
    </source>
</evidence>
<feature type="region of interest" description="Disordered" evidence="2">
    <location>
        <begin position="1"/>
        <end position="20"/>
    </location>
</feature>
<dbReference type="PANTHER" id="PTHR33969">
    <property type="entry name" value="SEGREGATION AND CONDENSATION PROTEIN A"/>
    <property type="match status" value="1"/>
</dbReference>
<gene>
    <name evidence="3" type="ORF">HN018_24075</name>
</gene>
<dbReference type="KEGG" id="lck:HN018_24075"/>
<sequence>MAEGKAGIPTAPTDVTDVDPVWDDWETPPRVPSIPELHVDGFDGPLDLLLDLAERQQVDLGRLSALELITQFVAAMQRLAGRVTLERRADWLVLAARLLLLRSRLMFPASPAEAATAEQDAAAEELRLGEMLRIRAAATWLEARPQLGQEVFARPRQKQDGRTETTMALLEACLVVLRGPRSRPETAPLYRPMLMPFWRVDQALARIRELLAADPLGGELGIFLPALEPETGQGGNRTKQARGALAGTFVACLEMAKQGEIEADQDSLFDSIRISLPQPTFQTVQAS</sequence>
<keyword evidence="4" id="KW-1185">Reference proteome</keyword>
<accession>A0A6M8HZQ1</accession>
<dbReference type="EMBL" id="CP053710">
    <property type="protein sequence ID" value="QKE93571.1"/>
    <property type="molecule type" value="Genomic_DNA"/>
</dbReference>
<keyword evidence="3" id="KW-0614">Plasmid</keyword>
<dbReference type="Gene3D" id="6.10.250.2410">
    <property type="match status" value="1"/>
</dbReference>
<evidence type="ECO:0000256" key="1">
    <source>
        <dbReference type="ARBA" id="ARBA00044777"/>
    </source>
</evidence>